<feature type="site" description="Essential for prephenate dehydratase activity" evidence="9">
    <location>
        <position position="173"/>
    </location>
</feature>
<gene>
    <name evidence="10" type="primary">pheA</name>
    <name evidence="13" type="ORF">C7959_11617</name>
</gene>
<dbReference type="InterPro" id="IPR045865">
    <property type="entry name" value="ACT-like_dom_sf"/>
</dbReference>
<dbReference type="SUPFAM" id="SSF53850">
    <property type="entry name" value="Periplasmic binding protein-like II"/>
    <property type="match status" value="1"/>
</dbReference>
<evidence type="ECO:0000256" key="3">
    <source>
        <dbReference type="ARBA" id="ARBA00021872"/>
    </source>
</evidence>
<dbReference type="EC" id="4.2.1.51" evidence="2 10"/>
<dbReference type="NCBIfam" id="NF008865">
    <property type="entry name" value="PRK11898.1"/>
    <property type="match status" value="1"/>
</dbReference>
<protein>
    <recommendedName>
        <fullName evidence="3 10">Prephenate dehydratase</fullName>
        <shortName evidence="10">PDT</shortName>
        <ecNumber evidence="2 10">4.2.1.51</ecNumber>
    </recommendedName>
</protein>
<organism evidence="13 14">
    <name type="scientific">Orenia marismortui</name>
    <dbReference type="NCBI Taxonomy" id="46469"/>
    <lineage>
        <taxon>Bacteria</taxon>
        <taxon>Bacillati</taxon>
        <taxon>Bacillota</taxon>
        <taxon>Clostridia</taxon>
        <taxon>Halanaerobiales</taxon>
        <taxon>Halobacteroidaceae</taxon>
        <taxon>Orenia</taxon>
    </lineage>
</organism>
<dbReference type="PROSITE" id="PS51671">
    <property type="entry name" value="ACT"/>
    <property type="match status" value="1"/>
</dbReference>
<dbReference type="GO" id="GO:0009094">
    <property type="term" value="P:L-phenylalanine biosynthetic process"/>
    <property type="evidence" value="ECO:0007669"/>
    <property type="project" value="UniProtKB-UniPathway"/>
</dbReference>
<proteinExistence type="predicted"/>
<dbReference type="EMBL" id="SOEG01000016">
    <property type="protein sequence ID" value="TDX51042.1"/>
    <property type="molecule type" value="Genomic_DNA"/>
</dbReference>
<dbReference type="CDD" id="cd04905">
    <property type="entry name" value="ACT_CM-PDT"/>
    <property type="match status" value="1"/>
</dbReference>
<evidence type="ECO:0000256" key="6">
    <source>
        <dbReference type="ARBA" id="ARBA00023222"/>
    </source>
</evidence>
<dbReference type="PROSITE" id="PS00857">
    <property type="entry name" value="PREPHENATE_DEHYDR_1"/>
    <property type="match status" value="1"/>
</dbReference>
<dbReference type="UniPathway" id="UPA00121">
    <property type="reaction ID" value="UER00345"/>
</dbReference>
<evidence type="ECO:0000256" key="4">
    <source>
        <dbReference type="ARBA" id="ARBA00022605"/>
    </source>
</evidence>
<dbReference type="Gene3D" id="3.40.190.10">
    <property type="entry name" value="Periplasmic binding protein-like II"/>
    <property type="match status" value="2"/>
</dbReference>
<name>A0A4V3GY78_9FIRM</name>
<feature type="domain" description="ACT" evidence="12">
    <location>
        <begin position="193"/>
        <end position="270"/>
    </location>
</feature>
<dbReference type="InterPro" id="IPR008242">
    <property type="entry name" value="Chor_mutase/pphenate_deHydtase"/>
</dbReference>
<dbReference type="Pfam" id="PF00800">
    <property type="entry name" value="PDT"/>
    <property type="match status" value="1"/>
</dbReference>
<dbReference type="FunFam" id="3.30.70.260:FF:000012">
    <property type="entry name" value="Prephenate dehydratase"/>
    <property type="match status" value="1"/>
</dbReference>
<feature type="domain" description="Prephenate dehydratase" evidence="11">
    <location>
        <begin position="3"/>
        <end position="180"/>
    </location>
</feature>
<evidence type="ECO:0000256" key="5">
    <source>
        <dbReference type="ARBA" id="ARBA00023141"/>
    </source>
</evidence>
<dbReference type="GO" id="GO:0004664">
    <property type="term" value="F:prephenate dehydratase activity"/>
    <property type="evidence" value="ECO:0007669"/>
    <property type="project" value="UniProtKB-UniRule"/>
</dbReference>
<dbReference type="InterPro" id="IPR001086">
    <property type="entry name" value="Preph_deHydtase"/>
</dbReference>
<evidence type="ECO:0000259" key="12">
    <source>
        <dbReference type="PROSITE" id="PS51671"/>
    </source>
</evidence>
<dbReference type="Pfam" id="PF01842">
    <property type="entry name" value="ACT"/>
    <property type="match status" value="1"/>
</dbReference>
<evidence type="ECO:0000256" key="9">
    <source>
        <dbReference type="PIRSR" id="PIRSR001500-2"/>
    </source>
</evidence>
<comment type="pathway">
    <text evidence="1 10">Amino-acid biosynthesis; L-phenylalanine biosynthesis; phenylpyruvate from prephenate: step 1/1.</text>
</comment>
<dbReference type="PIRSF" id="PIRSF001500">
    <property type="entry name" value="Chor_mut_pdt_Ppr"/>
    <property type="match status" value="1"/>
</dbReference>
<dbReference type="RefSeq" id="WP_134117081.1">
    <property type="nucleotide sequence ID" value="NZ_SOEG01000016.1"/>
</dbReference>
<evidence type="ECO:0000256" key="10">
    <source>
        <dbReference type="RuleBase" id="RU361254"/>
    </source>
</evidence>
<dbReference type="PROSITE" id="PS51171">
    <property type="entry name" value="PREPHENATE_DEHYDR_3"/>
    <property type="match status" value="1"/>
</dbReference>
<accession>A0A4V3GY78</accession>
<dbReference type="InterPro" id="IPR018528">
    <property type="entry name" value="Preph_deHydtase_CS"/>
</dbReference>
<dbReference type="AlphaFoldDB" id="A0A4V3GY78"/>
<evidence type="ECO:0000256" key="7">
    <source>
        <dbReference type="ARBA" id="ARBA00023239"/>
    </source>
</evidence>
<dbReference type="STRING" id="926561.GCA_000379025_00559"/>
<comment type="catalytic activity">
    <reaction evidence="8 10">
        <text>prephenate + H(+) = 3-phenylpyruvate + CO2 + H2O</text>
        <dbReference type="Rhea" id="RHEA:21648"/>
        <dbReference type="ChEBI" id="CHEBI:15377"/>
        <dbReference type="ChEBI" id="CHEBI:15378"/>
        <dbReference type="ChEBI" id="CHEBI:16526"/>
        <dbReference type="ChEBI" id="CHEBI:18005"/>
        <dbReference type="ChEBI" id="CHEBI:29934"/>
        <dbReference type="EC" id="4.2.1.51"/>
    </reaction>
</comment>
<dbReference type="PROSITE" id="PS00858">
    <property type="entry name" value="PREPHENATE_DEHYDR_2"/>
    <property type="match status" value="1"/>
</dbReference>
<reference evidence="13 14" key="1">
    <citation type="submission" date="2019-03" db="EMBL/GenBank/DDBJ databases">
        <title>Subsurface microbial communities from deep shales in Ohio and West Virginia, USA.</title>
        <authorList>
            <person name="Wrighton K."/>
        </authorList>
    </citation>
    <scope>NUCLEOTIDE SEQUENCE [LARGE SCALE GENOMIC DNA]</scope>
    <source>
        <strain evidence="13 14">MSL 6dP</strain>
    </source>
</reference>
<keyword evidence="7 10" id="KW-0456">Lyase</keyword>
<evidence type="ECO:0000313" key="14">
    <source>
        <dbReference type="Proteomes" id="UP000295832"/>
    </source>
</evidence>
<evidence type="ECO:0000313" key="13">
    <source>
        <dbReference type="EMBL" id="TDX51042.1"/>
    </source>
</evidence>
<dbReference type="PANTHER" id="PTHR21022:SF19">
    <property type="entry name" value="PREPHENATE DEHYDRATASE-RELATED"/>
    <property type="match status" value="1"/>
</dbReference>
<keyword evidence="6 10" id="KW-0584">Phenylalanine biosynthesis</keyword>
<dbReference type="PANTHER" id="PTHR21022">
    <property type="entry name" value="PREPHENATE DEHYDRATASE P PROTEIN"/>
    <property type="match status" value="1"/>
</dbReference>
<comment type="caution">
    <text evidence="13">The sequence shown here is derived from an EMBL/GenBank/DDBJ whole genome shotgun (WGS) entry which is preliminary data.</text>
</comment>
<evidence type="ECO:0000256" key="1">
    <source>
        <dbReference type="ARBA" id="ARBA00004741"/>
    </source>
</evidence>
<dbReference type="InterPro" id="IPR002912">
    <property type="entry name" value="ACT_dom"/>
</dbReference>
<sequence length="281" mass="31730">MSRLGFLGPQGTFTEIAAKTYARRVDEYIPYGDIKALINAVSRGEVDKVIVPIENSIQGGVTLTLDLLVEHDVKIISEVIIPVKHSLLTKKMVELDEIKHVMSMSQALAQCRSFLEDNLVDYQIHFTNSTVEGAEKLHDLDDSWAVIGNSEAAEHYNLEILREGIQDNEENWTRFVVLSQEEVSATANDKTSIICSLGQDHPGALYDILHEFAIRGINLTRIESRPAKKLLGDYIFFIDFEGHYQEKMLEDALDLVNYKASWYKLLGSYPKSMVIDDYSVS</sequence>
<dbReference type="SUPFAM" id="SSF55021">
    <property type="entry name" value="ACT-like"/>
    <property type="match status" value="1"/>
</dbReference>
<evidence type="ECO:0000256" key="2">
    <source>
        <dbReference type="ARBA" id="ARBA00013147"/>
    </source>
</evidence>
<dbReference type="Proteomes" id="UP000295832">
    <property type="component" value="Unassembled WGS sequence"/>
</dbReference>
<keyword evidence="14" id="KW-1185">Reference proteome</keyword>
<dbReference type="CDD" id="cd13633">
    <property type="entry name" value="PBP2_Sa-PDT_like"/>
    <property type="match status" value="1"/>
</dbReference>
<dbReference type="GO" id="GO:0005737">
    <property type="term" value="C:cytoplasm"/>
    <property type="evidence" value="ECO:0007669"/>
    <property type="project" value="TreeGrafter"/>
</dbReference>
<dbReference type="Gene3D" id="3.30.70.260">
    <property type="match status" value="1"/>
</dbReference>
<keyword evidence="4 10" id="KW-0028">Amino-acid biosynthesis</keyword>
<keyword evidence="5 10" id="KW-0057">Aromatic amino acid biosynthesis</keyword>
<evidence type="ECO:0000256" key="8">
    <source>
        <dbReference type="ARBA" id="ARBA00047848"/>
    </source>
</evidence>
<evidence type="ECO:0000259" key="11">
    <source>
        <dbReference type="PROSITE" id="PS51171"/>
    </source>
</evidence>